<evidence type="ECO:0000313" key="4">
    <source>
        <dbReference type="Proteomes" id="UP000823933"/>
    </source>
</evidence>
<sequence>MQSADDWKLKERARRQRELARLIEPEFRPGKVLVVGDCGLAQALRDRQIDAWGLGAERAAAAEETWLSAGWKLSARWPRAYDLIVVQGEDAPCPETLPGQRVLFPAGEPEAASVLPAWAGALDAAGLRRDFGWKSWGALSGAALFRPAQEGADDSLVEGYEAALDALRLKLDRAEQSCRDYQKLTDHQRSELSAAHQHEQQLETALDSVTQSHCWKATWPLRYLLSKARAVLAALPLLVLLRQLRREGLAGIRRRRADRAYFNANFPGKTFRADRLAPVDLLVRQAQNQPAGPLISIVVPLYNTPLDFLTELLDSVVNQTYRNWELCLVDAGQDEKVGRAVAARMAGEPRIRYQKLDKNEGIAGNTNAGFALAKGEYIALLDHDDILHPSALWYVARAIAEQGADFVYTDEVTFEGTVEHTTLYHLKPDFMLDNLRANNYICHLSVFKASLLRAAGGGERSEYNGSQDYDLYLRLTEQAQKIVHIPHVLYYWRASPTSVAGGIEAKLYCIEAAIKALYAHYAREGVAVDEVASIPDTPGFYKTDYTIEKSGRVSILIPSCDHAKDLRTCVDSIFAKTTWPDFEIIVIENNSKEAETFRTYERLEKQHPGVFRVVRWEGTGFNYSALNNFGEKFATGDYLLLLNNDTEVITPRWLEEMVMFAQQERIGCVGAKLLYPDDTIQHAGLGFGHLTLAAHMHKNFPVANPGYMGRLVYAHDVYGVTGACLMVRREVYEAVGGLDESFAVAFNDVDFCVRVRKAGYQNLFTPFAMLYHYESKSRGLDEAPEKRARFVSEVTRFQTRWKAELAAGDPCLNPNFDLDRDDFRIKLKPLD</sequence>
<dbReference type="EMBL" id="DXHQ01000071">
    <property type="protein sequence ID" value="HIW08926.1"/>
    <property type="molecule type" value="Genomic_DNA"/>
</dbReference>
<organism evidence="3 4">
    <name type="scientific">Candidatus Faecalibacterium intestinigallinarum</name>
    <dbReference type="NCBI Taxonomy" id="2838581"/>
    <lineage>
        <taxon>Bacteria</taxon>
        <taxon>Bacillati</taxon>
        <taxon>Bacillota</taxon>
        <taxon>Clostridia</taxon>
        <taxon>Eubacteriales</taxon>
        <taxon>Oscillospiraceae</taxon>
        <taxon>Faecalibacterium</taxon>
    </lineage>
</organism>
<evidence type="ECO:0000256" key="1">
    <source>
        <dbReference type="SAM" id="Coils"/>
    </source>
</evidence>
<dbReference type="PANTHER" id="PTHR43179:SF7">
    <property type="entry name" value="RHAMNOSYLTRANSFERASE WBBL"/>
    <property type="match status" value="1"/>
</dbReference>
<gene>
    <name evidence="3" type="ORF">H9890_05940</name>
</gene>
<reference evidence="3" key="1">
    <citation type="journal article" date="2021" name="PeerJ">
        <title>Extensive microbial diversity within the chicken gut microbiome revealed by metagenomics and culture.</title>
        <authorList>
            <person name="Gilroy R."/>
            <person name="Ravi A."/>
            <person name="Getino M."/>
            <person name="Pursley I."/>
            <person name="Horton D.L."/>
            <person name="Alikhan N.F."/>
            <person name="Baker D."/>
            <person name="Gharbi K."/>
            <person name="Hall N."/>
            <person name="Watson M."/>
            <person name="Adriaenssens E.M."/>
            <person name="Foster-Nyarko E."/>
            <person name="Jarju S."/>
            <person name="Secka A."/>
            <person name="Antonio M."/>
            <person name="Oren A."/>
            <person name="Chaudhuri R.R."/>
            <person name="La Ragione R."/>
            <person name="Hildebrand F."/>
            <person name="Pallen M.J."/>
        </authorList>
    </citation>
    <scope>NUCLEOTIDE SEQUENCE</scope>
    <source>
        <strain evidence="3">ChiHcolR34-3080</strain>
    </source>
</reference>
<dbReference type="AlphaFoldDB" id="A0A9D1TW48"/>
<dbReference type="SUPFAM" id="SSF53448">
    <property type="entry name" value="Nucleotide-diphospho-sugar transferases"/>
    <property type="match status" value="2"/>
</dbReference>
<dbReference type="CDD" id="cd04184">
    <property type="entry name" value="GT2_RfbC_Mx_like"/>
    <property type="match status" value="1"/>
</dbReference>
<comment type="caution">
    <text evidence="3">The sequence shown here is derived from an EMBL/GenBank/DDBJ whole genome shotgun (WGS) entry which is preliminary data.</text>
</comment>
<dbReference type="Gene3D" id="3.90.550.10">
    <property type="entry name" value="Spore Coat Polysaccharide Biosynthesis Protein SpsA, Chain A"/>
    <property type="match status" value="2"/>
</dbReference>
<reference evidence="3" key="2">
    <citation type="submission" date="2021-04" db="EMBL/GenBank/DDBJ databases">
        <authorList>
            <person name="Gilroy R."/>
        </authorList>
    </citation>
    <scope>NUCLEOTIDE SEQUENCE</scope>
    <source>
        <strain evidence="3">ChiHcolR34-3080</strain>
    </source>
</reference>
<name>A0A9D1TW48_9FIRM</name>
<evidence type="ECO:0000259" key="2">
    <source>
        <dbReference type="Pfam" id="PF00535"/>
    </source>
</evidence>
<dbReference type="InterPro" id="IPR029044">
    <property type="entry name" value="Nucleotide-diphossugar_trans"/>
</dbReference>
<keyword evidence="1" id="KW-0175">Coiled coil</keyword>
<feature type="domain" description="Glycosyltransferase 2-like" evidence="2">
    <location>
        <begin position="554"/>
        <end position="735"/>
    </location>
</feature>
<protein>
    <submittedName>
        <fullName evidence="3">Glycosyltransferase family 2 protein</fullName>
    </submittedName>
</protein>
<proteinExistence type="predicted"/>
<dbReference type="CDD" id="cd04186">
    <property type="entry name" value="GT_2_like_c"/>
    <property type="match status" value="1"/>
</dbReference>
<accession>A0A9D1TW48</accession>
<dbReference type="InterPro" id="IPR001173">
    <property type="entry name" value="Glyco_trans_2-like"/>
</dbReference>
<feature type="coiled-coil region" evidence="1">
    <location>
        <begin position="157"/>
        <end position="184"/>
    </location>
</feature>
<dbReference type="GO" id="GO:0016757">
    <property type="term" value="F:glycosyltransferase activity"/>
    <property type="evidence" value="ECO:0007669"/>
    <property type="project" value="UniProtKB-KW"/>
</dbReference>
<dbReference type="PANTHER" id="PTHR43179">
    <property type="entry name" value="RHAMNOSYLTRANSFERASE WBBL"/>
    <property type="match status" value="1"/>
</dbReference>
<evidence type="ECO:0000313" key="3">
    <source>
        <dbReference type="EMBL" id="HIW08926.1"/>
    </source>
</evidence>
<dbReference type="Pfam" id="PF00535">
    <property type="entry name" value="Glycos_transf_2"/>
    <property type="match status" value="2"/>
</dbReference>
<dbReference type="Proteomes" id="UP000823933">
    <property type="component" value="Unassembled WGS sequence"/>
</dbReference>
<feature type="domain" description="Glycosyltransferase 2-like" evidence="2">
    <location>
        <begin position="296"/>
        <end position="430"/>
    </location>
</feature>